<organism evidence="1 2">
    <name type="scientific">Phytophthora aleatoria</name>
    <dbReference type="NCBI Taxonomy" id="2496075"/>
    <lineage>
        <taxon>Eukaryota</taxon>
        <taxon>Sar</taxon>
        <taxon>Stramenopiles</taxon>
        <taxon>Oomycota</taxon>
        <taxon>Peronosporomycetes</taxon>
        <taxon>Peronosporales</taxon>
        <taxon>Peronosporaceae</taxon>
        <taxon>Phytophthora</taxon>
    </lineage>
</organism>
<keyword evidence="2" id="KW-1185">Reference proteome</keyword>
<evidence type="ECO:0000313" key="1">
    <source>
        <dbReference type="EMBL" id="KAG6961233.1"/>
    </source>
</evidence>
<protein>
    <submittedName>
        <fullName evidence="1">Uncharacterized protein</fullName>
    </submittedName>
</protein>
<reference evidence="1" key="1">
    <citation type="submission" date="2021-01" db="EMBL/GenBank/DDBJ databases">
        <title>Phytophthora aleatoria, a newly-described species from Pinus radiata is distinct from Phytophthora cactorum isolates based on comparative genomics.</title>
        <authorList>
            <person name="Mcdougal R."/>
            <person name="Panda P."/>
            <person name="Williams N."/>
            <person name="Studholme D.J."/>
        </authorList>
    </citation>
    <scope>NUCLEOTIDE SEQUENCE</scope>
    <source>
        <strain evidence="1">NZFS 4037</strain>
    </source>
</reference>
<dbReference type="AlphaFoldDB" id="A0A8J5ILU3"/>
<comment type="caution">
    <text evidence="1">The sequence shown here is derived from an EMBL/GenBank/DDBJ whole genome shotgun (WGS) entry which is preliminary data.</text>
</comment>
<evidence type="ECO:0000313" key="2">
    <source>
        <dbReference type="Proteomes" id="UP000709295"/>
    </source>
</evidence>
<name>A0A8J5ILU3_9STRA</name>
<accession>A0A8J5ILU3</accession>
<dbReference type="Proteomes" id="UP000709295">
    <property type="component" value="Unassembled WGS sequence"/>
</dbReference>
<gene>
    <name evidence="1" type="ORF">JG688_00009207</name>
</gene>
<sequence>MQDSLNRVWWAVYSVGQALLWQIRNQVVHEGNQWSQQAQLEYMWTSTLRQLTAVARREQIRPQTRIQGLLLQLCIDCFTSMTAVRKNRTRLRAWLQDRHRGGNRQSPS</sequence>
<dbReference type="EMBL" id="JAENGY010000518">
    <property type="protein sequence ID" value="KAG6961233.1"/>
    <property type="molecule type" value="Genomic_DNA"/>
</dbReference>
<proteinExistence type="predicted"/>